<dbReference type="AlphaFoldDB" id="A0A841JX19"/>
<sequence>MQQDPLTIETLPGKAEGTRILRITGPVVLQNFFSLQSAIDHEHLPVTIFDLSGVPYMDSAGMGAIIKSYVSAQRRGQKVIAAGPNYRVLELFKLTKVDGLIPITETVEQAEAL</sequence>
<dbReference type="PANTHER" id="PTHR33495:SF2">
    <property type="entry name" value="ANTI-SIGMA FACTOR ANTAGONIST TM_1081-RELATED"/>
    <property type="match status" value="1"/>
</dbReference>
<dbReference type="Proteomes" id="UP000538666">
    <property type="component" value="Unassembled WGS sequence"/>
</dbReference>
<dbReference type="OrthoDB" id="129620at2"/>
<comment type="caution">
    <text evidence="2">The sequence shown here is derived from an EMBL/GenBank/DDBJ whole genome shotgun (WGS) entry which is preliminary data.</text>
</comment>
<gene>
    <name evidence="2" type="ORF">HNQ77_000482</name>
</gene>
<dbReference type="EMBL" id="JACHEK010000001">
    <property type="protein sequence ID" value="MBB6142544.1"/>
    <property type="molecule type" value="Genomic_DNA"/>
</dbReference>
<organism evidence="2 3">
    <name type="scientific">Silvibacterium bohemicum</name>
    <dbReference type="NCBI Taxonomy" id="1577686"/>
    <lineage>
        <taxon>Bacteria</taxon>
        <taxon>Pseudomonadati</taxon>
        <taxon>Acidobacteriota</taxon>
        <taxon>Terriglobia</taxon>
        <taxon>Terriglobales</taxon>
        <taxon>Acidobacteriaceae</taxon>
        <taxon>Silvibacterium</taxon>
    </lineage>
</organism>
<proteinExistence type="predicted"/>
<feature type="domain" description="STAS" evidence="1">
    <location>
        <begin position="16"/>
        <end position="113"/>
    </location>
</feature>
<dbReference type="SUPFAM" id="SSF52091">
    <property type="entry name" value="SpoIIaa-like"/>
    <property type="match status" value="1"/>
</dbReference>
<evidence type="ECO:0000259" key="1">
    <source>
        <dbReference type="PROSITE" id="PS50801"/>
    </source>
</evidence>
<dbReference type="CDD" id="cd07043">
    <property type="entry name" value="STAS_anti-anti-sigma_factors"/>
    <property type="match status" value="1"/>
</dbReference>
<accession>A0A841JX19</accession>
<keyword evidence="3" id="KW-1185">Reference proteome</keyword>
<dbReference type="PANTHER" id="PTHR33495">
    <property type="entry name" value="ANTI-SIGMA FACTOR ANTAGONIST TM_1081-RELATED-RELATED"/>
    <property type="match status" value="1"/>
</dbReference>
<dbReference type="Gene3D" id="3.30.750.24">
    <property type="entry name" value="STAS domain"/>
    <property type="match status" value="1"/>
</dbReference>
<reference evidence="2 3" key="1">
    <citation type="submission" date="2020-08" db="EMBL/GenBank/DDBJ databases">
        <title>Genomic Encyclopedia of Type Strains, Phase IV (KMG-IV): sequencing the most valuable type-strain genomes for metagenomic binning, comparative biology and taxonomic classification.</title>
        <authorList>
            <person name="Goeker M."/>
        </authorList>
    </citation>
    <scope>NUCLEOTIDE SEQUENCE [LARGE SCALE GENOMIC DNA]</scope>
    <source>
        <strain evidence="2 3">DSM 103733</strain>
    </source>
</reference>
<evidence type="ECO:0000313" key="2">
    <source>
        <dbReference type="EMBL" id="MBB6142544.1"/>
    </source>
</evidence>
<evidence type="ECO:0000313" key="3">
    <source>
        <dbReference type="Proteomes" id="UP000538666"/>
    </source>
</evidence>
<dbReference type="InterPro" id="IPR002645">
    <property type="entry name" value="STAS_dom"/>
</dbReference>
<dbReference type="PROSITE" id="PS50801">
    <property type="entry name" value="STAS"/>
    <property type="match status" value="1"/>
</dbReference>
<name>A0A841JX19_9BACT</name>
<dbReference type="GO" id="GO:0043856">
    <property type="term" value="F:anti-sigma factor antagonist activity"/>
    <property type="evidence" value="ECO:0007669"/>
    <property type="project" value="TreeGrafter"/>
</dbReference>
<protein>
    <submittedName>
        <fullName evidence="2">Anti-anti-sigma factor</fullName>
    </submittedName>
</protein>
<dbReference type="Pfam" id="PF01740">
    <property type="entry name" value="STAS"/>
    <property type="match status" value="1"/>
</dbReference>
<dbReference type="InterPro" id="IPR036513">
    <property type="entry name" value="STAS_dom_sf"/>
</dbReference>
<dbReference type="RefSeq" id="WP_050057754.1">
    <property type="nucleotide sequence ID" value="NZ_JACHEK010000001.1"/>
</dbReference>